<protein>
    <submittedName>
        <fullName evidence="1">9272_t:CDS:1</fullName>
    </submittedName>
</protein>
<dbReference type="AlphaFoldDB" id="A0A9W4T1L0"/>
<feature type="non-terminal residue" evidence="1">
    <location>
        <position position="106"/>
    </location>
</feature>
<organism evidence="1 2">
    <name type="scientific">Funneliformis geosporum</name>
    <dbReference type="NCBI Taxonomy" id="1117311"/>
    <lineage>
        <taxon>Eukaryota</taxon>
        <taxon>Fungi</taxon>
        <taxon>Fungi incertae sedis</taxon>
        <taxon>Mucoromycota</taxon>
        <taxon>Glomeromycotina</taxon>
        <taxon>Glomeromycetes</taxon>
        <taxon>Glomerales</taxon>
        <taxon>Glomeraceae</taxon>
        <taxon>Funneliformis</taxon>
    </lineage>
</organism>
<proteinExistence type="predicted"/>
<name>A0A9W4T1L0_9GLOM</name>
<dbReference type="OrthoDB" id="2442333at2759"/>
<sequence length="106" mass="12333">MKQTIYDSLFKYWNQPIMIGLLASLLDLWLKILSNWDEEIQNKAKEELRCQFKELIDSNSALPISSPNSLNQSNFSHKNRLHSSIFSVITANSNSFYELECYLDPT</sequence>
<evidence type="ECO:0000313" key="1">
    <source>
        <dbReference type="EMBL" id="CAI2188693.1"/>
    </source>
</evidence>
<accession>A0A9W4T1L0</accession>
<gene>
    <name evidence="1" type="ORF">FWILDA_LOCUS13707</name>
</gene>
<reference evidence="1" key="1">
    <citation type="submission" date="2022-08" db="EMBL/GenBank/DDBJ databases">
        <authorList>
            <person name="Kallberg Y."/>
            <person name="Tangrot J."/>
            <person name="Rosling A."/>
        </authorList>
    </citation>
    <scope>NUCLEOTIDE SEQUENCE</scope>
    <source>
        <strain evidence="1">Wild A</strain>
    </source>
</reference>
<evidence type="ECO:0000313" key="2">
    <source>
        <dbReference type="Proteomes" id="UP001153678"/>
    </source>
</evidence>
<dbReference type="Proteomes" id="UP001153678">
    <property type="component" value="Unassembled WGS sequence"/>
</dbReference>
<keyword evidence="2" id="KW-1185">Reference proteome</keyword>
<dbReference type="EMBL" id="CAMKVN010005351">
    <property type="protein sequence ID" value="CAI2188693.1"/>
    <property type="molecule type" value="Genomic_DNA"/>
</dbReference>
<comment type="caution">
    <text evidence="1">The sequence shown here is derived from an EMBL/GenBank/DDBJ whole genome shotgun (WGS) entry which is preliminary data.</text>
</comment>